<dbReference type="GeneID" id="112290102"/>
<evidence type="ECO:0000313" key="3">
    <source>
        <dbReference type="EMBL" id="PNR42691.1"/>
    </source>
</evidence>
<gene>
    <name evidence="4" type="primary">LOC112290102</name>
    <name evidence="3" type="ORF">PHYPA_017521</name>
</gene>
<evidence type="ECO:0000256" key="1">
    <source>
        <dbReference type="SAM" id="Coils"/>
    </source>
</evidence>
<dbReference type="EnsemblPlants" id="Pp3c13_17710V3.1">
    <property type="protein sequence ID" value="Pp3c13_17710V3.1"/>
    <property type="gene ID" value="Pp3c13_17710"/>
</dbReference>
<dbReference type="Gramene" id="Pp3c13_17710V3.2">
    <property type="protein sequence ID" value="Pp3c13_17710V3.2"/>
    <property type="gene ID" value="Pp3c13_17710"/>
</dbReference>
<evidence type="ECO:0000313" key="4">
    <source>
        <dbReference type="EnsemblPlants" id="Pp3c13_17710V3.1"/>
    </source>
</evidence>
<evidence type="ECO:0000256" key="2">
    <source>
        <dbReference type="SAM" id="MobiDB-lite"/>
    </source>
</evidence>
<dbReference type="AlphaFoldDB" id="A0A2K1JMB0"/>
<sequence>MGTQASSADGIVAEDPKMAYTQKVLEEKEQMLRKYIQDNYSKIQNVEKELASLALEVKLTAGPKKAALEHLRKLIEASTEKIKAARAKEEQARKVWEAAMKAVEVEELNKQRLCNDLKCLVQQSAEAQYSRLEELTSRLEALNPALQGGASQVLTAGLRSMPAHDSAAQQQSCKNTSGSVDGGNSAVVDGDNLPKEATTTASINLQKSGTGAPGSSIATSPDPGGHVTAGADKANHQVQARPAGRGLHVGVPRGRGRGVGRPKGPLQLGRSKSDENGGWTGAGFEVDDGPS</sequence>
<dbReference type="PANTHER" id="PTHR35315:SF1">
    <property type="entry name" value="RAB6-INTERACTING GOLGIN"/>
    <property type="match status" value="1"/>
</dbReference>
<feature type="coiled-coil region" evidence="1">
    <location>
        <begin position="68"/>
        <end position="95"/>
    </location>
</feature>
<dbReference type="PaxDb" id="3218-PP1S142_54V6.1"/>
<reference evidence="3 5" key="2">
    <citation type="journal article" date="2018" name="Plant J.">
        <title>The Physcomitrella patens chromosome-scale assembly reveals moss genome structure and evolution.</title>
        <authorList>
            <person name="Lang D."/>
            <person name="Ullrich K.K."/>
            <person name="Murat F."/>
            <person name="Fuchs J."/>
            <person name="Jenkins J."/>
            <person name="Haas F.B."/>
            <person name="Piednoel M."/>
            <person name="Gundlach H."/>
            <person name="Van Bel M."/>
            <person name="Meyberg R."/>
            <person name="Vives C."/>
            <person name="Morata J."/>
            <person name="Symeonidi A."/>
            <person name="Hiss M."/>
            <person name="Muchero W."/>
            <person name="Kamisugi Y."/>
            <person name="Saleh O."/>
            <person name="Blanc G."/>
            <person name="Decker E.L."/>
            <person name="van Gessel N."/>
            <person name="Grimwood J."/>
            <person name="Hayes R.D."/>
            <person name="Graham S.W."/>
            <person name="Gunter L.E."/>
            <person name="McDaniel S.F."/>
            <person name="Hoernstein S.N.W."/>
            <person name="Larsson A."/>
            <person name="Li F.W."/>
            <person name="Perroud P.F."/>
            <person name="Phillips J."/>
            <person name="Ranjan P."/>
            <person name="Rokshar D.S."/>
            <person name="Rothfels C.J."/>
            <person name="Schneider L."/>
            <person name="Shu S."/>
            <person name="Stevenson D.W."/>
            <person name="Thummler F."/>
            <person name="Tillich M."/>
            <person name="Villarreal Aguilar J.C."/>
            <person name="Widiez T."/>
            <person name="Wong G.K."/>
            <person name="Wymore A."/>
            <person name="Zhang Y."/>
            <person name="Zimmer A.D."/>
            <person name="Quatrano R.S."/>
            <person name="Mayer K.F.X."/>
            <person name="Goodstein D."/>
            <person name="Casacuberta J.M."/>
            <person name="Vandepoele K."/>
            <person name="Reski R."/>
            <person name="Cuming A.C."/>
            <person name="Tuskan G.A."/>
            <person name="Maumus F."/>
            <person name="Salse J."/>
            <person name="Schmutz J."/>
            <person name="Rensing S.A."/>
        </authorList>
    </citation>
    <scope>NUCLEOTIDE SEQUENCE [LARGE SCALE GENOMIC DNA]</scope>
    <source>
        <strain evidence="4 5">cv. Gransden 2004</strain>
    </source>
</reference>
<dbReference type="EnsemblPlants" id="Pp3c13_17710V3.2">
    <property type="protein sequence ID" value="Pp3c13_17710V3.2"/>
    <property type="gene ID" value="Pp3c13_17710"/>
</dbReference>
<evidence type="ECO:0000313" key="5">
    <source>
        <dbReference type="Proteomes" id="UP000006727"/>
    </source>
</evidence>
<dbReference type="STRING" id="3218.A0A2K1JMB0"/>
<dbReference type="Proteomes" id="UP000006727">
    <property type="component" value="Chromosome 13"/>
</dbReference>
<dbReference type="EMBL" id="ABEU02000013">
    <property type="protein sequence ID" value="PNR42691.1"/>
    <property type="molecule type" value="Genomic_DNA"/>
</dbReference>
<accession>A0A2K1JMB0</accession>
<reference evidence="4" key="3">
    <citation type="submission" date="2020-12" db="UniProtKB">
        <authorList>
            <consortium name="EnsemblPlants"/>
        </authorList>
    </citation>
    <scope>IDENTIFICATION</scope>
</reference>
<dbReference type="Gramene" id="Pp3c13_17710V3.1">
    <property type="protein sequence ID" value="Pp3c13_17710V3.1"/>
    <property type="gene ID" value="Pp3c13_17710"/>
</dbReference>
<feature type="compositionally biased region" description="Polar residues" evidence="2">
    <location>
        <begin position="167"/>
        <end position="179"/>
    </location>
</feature>
<dbReference type="OMA" id="NINRARG"/>
<dbReference type="PANTHER" id="PTHR35315">
    <property type="entry name" value="ACI13"/>
    <property type="match status" value="1"/>
</dbReference>
<proteinExistence type="predicted"/>
<evidence type="ECO:0008006" key="6">
    <source>
        <dbReference type="Google" id="ProtNLM"/>
    </source>
</evidence>
<name>A0A2K1JMB0_PHYPA</name>
<protein>
    <recommendedName>
        <fullName evidence="6">RAB6-interacting golgin</fullName>
    </recommendedName>
</protein>
<reference evidence="3 5" key="1">
    <citation type="journal article" date="2008" name="Science">
        <title>The Physcomitrella genome reveals evolutionary insights into the conquest of land by plants.</title>
        <authorList>
            <person name="Rensing S."/>
            <person name="Lang D."/>
            <person name="Zimmer A."/>
            <person name="Terry A."/>
            <person name="Salamov A."/>
            <person name="Shapiro H."/>
            <person name="Nishiyama T."/>
            <person name="Perroud P.-F."/>
            <person name="Lindquist E."/>
            <person name="Kamisugi Y."/>
            <person name="Tanahashi T."/>
            <person name="Sakakibara K."/>
            <person name="Fujita T."/>
            <person name="Oishi K."/>
            <person name="Shin-I T."/>
            <person name="Kuroki Y."/>
            <person name="Toyoda A."/>
            <person name="Suzuki Y."/>
            <person name="Hashimoto A."/>
            <person name="Yamaguchi K."/>
            <person name="Sugano A."/>
            <person name="Kohara Y."/>
            <person name="Fujiyama A."/>
            <person name="Anterola A."/>
            <person name="Aoki S."/>
            <person name="Ashton N."/>
            <person name="Barbazuk W.B."/>
            <person name="Barker E."/>
            <person name="Bennetzen J."/>
            <person name="Bezanilla M."/>
            <person name="Blankenship R."/>
            <person name="Cho S.H."/>
            <person name="Dutcher S."/>
            <person name="Estelle M."/>
            <person name="Fawcett J.A."/>
            <person name="Gundlach H."/>
            <person name="Hanada K."/>
            <person name="Heyl A."/>
            <person name="Hicks K.A."/>
            <person name="Hugh J."/>
            <person name="Lohr M."/>
            <person name="Mayer K."/>
            <person name="Melkozernov A."/>
            <person name="Murata T."/>
            <person name="Nelson D."/>
            <person name="Pils B."/>
            <person name="Prigge M."/>
            <person name="Reiss B."/>
            <person name="Renner T."/>
            <person name="Rombauts S."/>
            <person name="Rushton P."/>
            <person name="Sanderfoot A."/>
            <person name="Schween G."/>
            <person name="Shiu S.-H."/>
            <person name="Stueber K."/>
            <person name="Theodoulou F.L."/>
            <person name="Tu H."/>
            <person name="Van de Peer Y."/>
            <person name="Verrier P.J."/>
            <person name="Waters E."/>
            <person name="Wood A."/>
            <person name="Yang L."/>
            <person name="Cove D."/>
            <person name="Cuming A."/>
            <person name="Hasebe M."/>
            <person name="Lucas S."/>
            <person name="Mishler D.B."/>
            <person name="Reski R."/>
            <person name="Grigoriev I."/>
            <person name="Quatrano R.S."/>
            <person name="Boore J.L."/>
        </authorList>
    </citation>
    <scope>NUCLEOTIDE SEQUENCE [LARGE SCALE GENOMIC DNA]</scope>
    <source>
        <strain evidence="4 5">cv. Gransden 2004</strain>
    </source>
</reference>
<keyword evidence="1" id="KW-0175">Coiled coil</keyword>
<organism evidence="3">
    <name type="scientific">Physcomitrium patens</name>
    <name type="common">Spreading-leaved earth moss</name>
    <name type="synonym">Physcomitrella patens</name>
    <dbReference type="NCBI Taxonomy" id="3218"/>
    <lineage>
        <taxon>Eukaryota</taxon>
        <taxon>Viridiplantae</taxon>
        <taxon>Streptophyta</taxon>
        <taxon>Embryophyta</taxon>
        <taxon>Bryophyta</taxon>
        <taxon>Bryophytina</taxon>
        <taxon>Bryopsida</taxon>
        <taxon>Funariidae</taxon>
        <taxon>Funariales</taxon>
        <taxon>Funariaceae</taxon>
        <taxon>Physcomitrium</taxon>
    </lineage>
</organism>
<keyword evidence="5" id="KW-1185">Reference proteome</keyword>
<dbReference type="RefSeq" id="XP_024391812.1">
    <property type="nucleotide sequence ID" value="XM_024536044.2"/>
</dbReference>
<feature type="compositionally biased region" description="Polar residues" evidence="2">
    <location>
        <begin position="197"/>
        <end position="209"/>
    </location>
</feature>
<feature type="region of interest" description="Disordered" evidence="2">
    <location>
        <begin position="161"/>
        <end position="291"/>
    </location>
</feature>
<dbReference type="OrthoDB" id="543227at2759"/>